<feature type="signal peptide" evidence="2">
    <location>
        <begin position="1"/>
        <end position="31"/>
    </location>
</feature>
<comment type="similarity">
    <text evidence="1">Belongs to the Cu-Zn superoxide dismutase family.</text>
</comment>
<evidence type="ECO:0000313" key="4">
    <source>
        <dbReference type="Proteomes" id="UP000253868"/>
    </source>
</evidence>
<evidence type="ECO:0000256" key="1">
    <source>
        <dbReference type="ARBA" id="ARBA00010457"/>
    </source>
</evidence>
<dbReference type="InterPro" id="IPR036423">
    <property type="entry name" value="SOD-like_Cu/Zn_dom_sf"/>
</dbReference>
<keyword evidence="2" id="KW-0732">Signal</keyword>
<proteinExistence type="inferred from homology"/>
<dbReference type="KEGG" id="spad:DVK44_30170"/>
<dbReference type="GO" id="GO:0046872">
    <property type="term" value="F:metal ion binding"/>
    <property type="evidence" value="ECO:0007669"/>
    <property type="project" value="InterPro"/>
</dbReference>
<keyword evidence="4" id="KW-1185">Reference proteome</keyword>
<evidence type="ECO:0000256" key="2">
    <source>
        <dbReference type="SAM" id="SignalP"/>
    </source>
</evidence>
<sequence length="209" mass="20899">MRTCSKAAAATTAVAAVTAALLALPSAGASAHGGAGWGGGGVRAEGRFVTPSGTPLGDALTYETALVPVGARISVAEHVTAGARGPVTAVVLRVSGLLPDRVYGAHVHAEPCGATPDAAGPHYQNVPDPRQPSTDPAYANAENEVWLDLTTDARGTGRAVSRHDWRFRPGAANAVVLHEHGTATDPGDAGTAGGRAACLTVPFDGGTGR</sequence>
<feature type="chain" id="PRO_5017014658" evidence="2">
    <location>
        <begin position="32"/>
        <end position="209"/>
    </location>
</feature>
<gene>
    <name evidence="3" type="ORF">DVK44_30170</name>
</gene>
<dbReference type="Proteomes" id="UP000253868">
    <property type="component" value="Chromosome"/>
</dbReference>
<dbReference type="AlphaFoldDB" id="A0A345HX31"/>
<dbReference type="OrthoDB" id="3297424at2"/>
<dbReference type="SUPFAM" id="SSF49329">
    <property type="entry name" value="Cu,Zn superoxide dismutase-like"/>
    <property type="match status" value="1"/>
</dbReference>
<evidence type="ECO:0000313" key="3">
    <source>
        <dbReference type="EMBL" id="AXG81255.1"/>
    </source>
</evidence>
<reference evidence="4" key="1">
    <citation type="submission" date="2018-07" db="EMBL/GenBank/DDBJ databases">
        <authorList>
            <person name="Zhao J."/>
        </authorList>
    </citation>
    <scope>NUCLEOTIDE SEQUENCE [LARGE SCALE GENOMIC DNA]</scope>
    <source>
        <strain evidence="4">GSSD-12</strain>
    </source>
</reference>
<accession>A0A345HX31</accession>
<dbReference type="GO" id="GO:0006801">
    <property type="term" value="P:superoxide metabolic process"/>
    <property type="evidence" value="ECO:0007669"/>
    <property type="project" value="InterPro"/>
</dbReference>
<dbReference type="EMBL" id="CP031194">
    <property type="protein sequence ID" value="AXG81255.1"/>
    <property type="molecule type" value="Genomic_DNA"/>
</dbReference>
<dbReference type="Gene3D" id="2.60.40.200">
    <property type="entry name" value="Superoxide dismutase, copper/zinc binding domain"/>
    <property type="match status" value="1"/>
</dbReference>
<name>A0A345HX31_9ACTN</name>
<dbReference type="RefSeq" id="WP_114663796.1">
    <property type="nucleotide sequence ID" value="NZ_CP031194.1"/>
</dbReference>
<organism evidence="3 4">
    <name type="scientific">Streptomyces paludis</name>
    <dbReference type="NCBI Taxonomy" id="2282738"/>
    <lineage>
        <taxon>Bacteria</taxon>
        <taxon>Bacillati</taxon>
        <taxon>Actinomycetota</taxon>
        <taxon>Actinomycetes</taxon>
        <taxon>Kitasatosporales</taxon>
        <taxon>Streptomycetaceae</taxon>
        <taxon>Streptomyces</taxon>
    </lineage>
</organism>
<protein>
    <submittedName>
        <fullName evidence="3">Superoxide dismutase family protein</fullName>
    </submittedName>
</protein>